<comment type="caution">
    <text evidence="1">The sequence shown here is derived from an EMBL/GenBank/DDBJ whole genome shotgun (WGS) entry which is preliminary data.</text>
</comment>
<protein>
    <submittedName>
        <fullName evidence="1">Uncharacterized protein</fullName>
    </submittedName>
</protein>
<keyword evidence="2" id="KW-1185">Reference proteome</keyword>
<dbReference type="Proteomes" id="UP000244940">
    <property type="component" value="Unassembled WGS sequence"/>
</dbReference>
<dbReference type="EMBL" id="QEYD01000010">
    <property type="protein sequence ID" value="PWE27491.1"/>
    <property type="molecule type" value="Genomic_DNA"/>
</dbReference>
<organism evidence="1 2">
    <name type="scientific">Pararhodobacter marinus</name>
    <dbReference type="NCBI Taxonomy" id="2184063"/>
    <lineage>
        <taxon>Bacteria</taxon>
        <taxon>Pseudomonadati</taxon>
        <taxon>Pseudomonadota</taxon>
        <taxon>Alphaproteobacteria</taxon>
        <taxon>Rhodobacterales</taxon>
        <taxon>Paracoccaceae</taxon>
        <taxon>Pararhodobacter</taxon>
    </lineage>
</organism>
<name>A0A2U2C6M9_9RHOB</name>
<evidence type="ECO:0000313" key="1">
    <source>
        <dbReference type="EMBL" id="PWE27491.1"/>
    </source>
</evidence>
<dbReference type="OrthoDB" id="8450244at2"/>
<dbReference type="RefSeq" id="WP_109534303.1">
    <property type="nucleotide sequence ID" value="NZ_QEYD01000010.1"/>
</dbReference>
<sequence length="87" mass="9544">MSGRVIRIERVAPRDGLVEEPELTAKGYRLGDPRHGAKKHHAVNSVYVRSLDEAAELIARGFSLWMGAKGKRPSLVSPASLRILRAA</sequence>
<gene>
    <name evidence="1" type="ORF">C4N9_15705</name>
</gene>
<proteinExistence type="predicted"/>
<reference evidence="1 2" key="1">
    <citation type="submission" date="2018-05" db="EMBL/GenBank/DDBJ databases">
        <title>Pararhodobacter marina sp. nov., isolated from deep-sea water of the Indian Ocean.</title>
        <authorList>
            <person name="Lai Q.Sr."/>
            <person name="Liu X."/>
            <person name="Shao Z."/>
        </authorList>
    </citation>
    <scope>NUCLEOTIDE SEQUENCE [LARGE SCALE GENOMIC DNA]</scope>
    <source>
        <strain evidence="1 2">CIC4N-9</strain>
    </source>
</reference>
<dbReference type="GeneID" id="94366341"/>
<accession>A0A2U2C6M9</accession>
<evidence type="ECO:0000313" key="2">
    <source>
        <dbReference type="Proteomes" id="UP000244940"/>
    </source>
</evidence>
<dbReference type="AlphaFoldDB" id="A0A2U2C6M9"/>